<dbReference type="EC" id="2.7.8.28" evidence="3"/>
<dbReference type="HAMAP" id="MF_01257">
    <property type="entry name" value="CofD"/>
    <property type="match status" value="1"/>
</dbReference>
<protein>
    <submittedName>
        <fullName evidence="3">2-phospho-L-lactate transferase</fullName>
        <ecNumber evidence="3">2.7.8.28</ecNumber>
    </submittedName>
</protein>
<gene>
    <name evidence="3" type="ORF">G3T36_04050</name>
</gene>
<proteinExistence type="inferred from homology"/>
<dbReference type="Pfam" id="PF01933">
    <property type="entry name" value="CofD"/>
    <property type="match status" value="1"/>
</dbReference>
<dbReference type="RefSeq" id="WP_163288107.1">
    <property type="nucleotide sequence ID" value="NZ_JAAGWY010000001.1"/>
</dbReference>
<dbReference type="InterPro" id="IPR002882">
    <property type="entry name" value="CofD"/>
</dbReference>
<dbReference type="Gene3D" id="1.10.8.240">
    <property type="entry name" value="CofD-like domain"/>
    <property type="match status" value="1"/>
</dbReference>
<dbReference type="Gene3D" id="3.40.50.10680">
    <property type="entry name" value="CofD-like domains"/>
    <property type="match status" value="1"/>
</dbReference>
<dbReference type="EMBL" id="JAAGWY010000001">
    <property type="protein sequence ID" value="NEN05037.1"/>
    <property type="molecule type" value="Genomic_DNA"/>
</dbReference>
<dbReference type="PANTHER" id="PTHR43007:SF1">
    <property type="entry name" value="2-PHOSPHO-L-LACTATE TRANSFERASE"/>
    <property type="match status" value="1"/>
</dbReference>
<dbReference type="SUPFAM" id="SSF142338">
    <property type="entry name" value="CofD-like"/>
    <property type="match status" value="1"/>
</dbReference>
<dbReference type="GO" id="GO:0043743">
    <property type="term" value="F:LPPG:FO 2-phospho-L-lactate transferase activity"/>
    <property type="evidence" value="ECO:0007669"/>
    <property type="project" value="UniProtKB-EC"/>
</dbReference>
<name>A0A6L9XUX6_9MICO</name>
<dbReference type="GO" id="GO:0000287">
    <property type="term" value="F:magnesium ion binding"/>
    <property type="evidence" value="ECO:0007669"/>
    <property type="project" value="InterPro"/>
</dbReference>
<dbReference type="PANTHER" id="PTHR43007">
    <property type="entry name" value="2-PHOSPHO-L-LACTATE TRANSFERASE"/>
    <property type="match status" value="1"/>
</dbReference>
<keyword evidence="2" id="KW-0460">Magnesium</keyword>
<evidence type="ECO:0000256" key="1">
    <source>
        <dbReference type="ARBA" id="ARBA00022679"/>
    </source>
</evidence>
<dbReference type="InterPro" id="IPR038136">
    <property type="entry name" value="CofD-like_dom_sf"/>
</dbReference>
<dbReference type="InterPro" id="IPR010115">
    <property type="entry name" value="FbiA/CofD"/>
</dbReference>
<dbReference type="AlphaFoldDB" id="A0A6L9XUX6"/>
<dbReference type="Proteomes" id="UP000474967">
    <property type="component" value="Unassembled WGS sequence"/>
</dbReference>
<accession>A0A6L9XUX6</accession>
<keyword evidence="1 3" id="KW-0808">Transferase</keyword>
<evidence type="ECO:0000256" key="2">
    <source>
        <dbReference type="ARBA" id="ARBA00022842"/>
    </source>
</evidence>
<evidence type="ECO:0000313" key="4">
    <source>
        <dbReference type="Proteomes" id="UP000474967"/>
    </source>
</evidence>
<evidence type="ECO:0000313" key="3">
    <source>
        <dbReference type="EMBL" id="NEN05037.1"/>
    </source>
</evidence>
<sequence length="355" mass="37467">MTGITVLAGGVGGARFIRGLLGYLAEEQRSTDGPGSTVPVTVIANTGDDMWLTGLRICPDLDTIMYTLGGGVAEDQGWGRADETRRTSGEIAAYGAGWDWFTLGDLDLGTHIVRTDLLRSGRTLSEATEILARRWQPGVRLLPMSDNAVETNVRLAADIDEHRAGDLIHFEEWWVRYRAAAPATEFVQVGLEHAEAAPGVVEAIRDAEVVIIPPSNPVVSIGTILAIPGVRDALRDTDARVVGVSPIIGGRVVRGMADRCLDIVGVESTALGVGLLYGSRSVGGILDGWLVDETDAGVVADLQAAGIRASAHPLWMHDVPTTAAIAATALQTAGFRAAYPESLDRQTIADLGGTS</sequence>
<organism evidence="3 4">
    <name type="scientific">Leifsonia tongyongensis</name>
    <dbReference type="NCBI Taxonomy" id="1268043"/>
    <lineage>
        <taxon>Bacteria</taxon>
        <taxon>Bacillati</taxon>
        <taxon>Actinomycetota</taxon>
        <taxon>Actinomycetes</taxon>
        <taxon>Micrococcales</taxon>
        <taxon>Microbacteriaceae</taxon>
        <taxon>Leifsonia</taxon>
    </lineage>
</organism>
<dbReference type="NCBIfam" id="TIGR01819">
    <property type="entry name" value="F420_cofD"/>
    <property type="match status" value="1"/>
</dbReference>
<comment type="caution">
    <text evidence="3">The sequence shown here is derived from an EMBL/GenBank/DDBJ whole genome shotgun (WGS) entry which is preliminary data.</text>
</comment>
<keyword evidence="4" id="KW-1185">Reference proteome</keyword>
<reference evidence="3 4" key="1">
    <citation type="journal article" date="2014" name="J. Microbiol.">
        <title>Diaminobutyricibacter tongyongensis gen. nov., sp. nov. and Homoserinibacter gongjuensis gen. nov., sp. nov. belong to the family Microbacteriaceae.</title>
        <authorList>
            <person name="Kim S.J."/>
            <person name="Ahn J.H."/>
            <person name="Weon H.Y."/>
            <person name="Hamada M."/>
            <person name="Suzuki K."/>
            <person name="Kwon S.W."/>
        </authorList>
    </citation>
    <scope>NUCLEOTIDE SEQUENCE [LARGE SCALE GENOMIC DNA]</scope>
    <source>
        <strain evidence="3 4">NBRC 108724</strain>
    </source>
</reference>